<sequence length="50" mass="6068">MRLHADSETSTCMSEHEQFDMRFLRWVEFRTWNGVVRTRHAAALNPSFRR</sequence>
<gene>
    <name evidence="2" type="ORF">CYBJADRAFT_167476</name>
    <name evidence="1" type="ORF">CYBJADRAFT_170092</name>
</gene>
<proteinExistence type="predicted"/>
<dbReference type="RefSeq" id="XP_020071133.1">
    <property type="nucleotide sequence ID" value="XM_020214922.1"/>
</dbReference>
<accession>A0A1E4S3L4</accession>
<reference evidence="2 3" key="1">
    <citation type="journal article" date="2016" name="Proc. Natl. Acad. Sci. U.S.A.">
        <title>Comparative genomics of biotechnologically important yeasts.</title>
        <authorList>
            <person name="Riley R."/>
            <person name="Haridas S."/>
            <person name="Wolfe K.H."/>
            <person name="Lopes M.R."/>
            <person name="Hittinger C.T."/>
            <person name="Goeker M."/>
            <person name="Salamov A.A."/>
            <person name="Wisecaver J.H."/>
            <person name="Long T.M."/>
            <person name="Calvey C.H."/>
            <person name="Aerts A.L."/>
            <person name="Barry K.W."/>
            <person name="Choi C."/>
            <person name="Clum A."/>
            <person name="Coughlan A.Y."/>
            <person name="Deshpande S."/>
            <person name="Douglass A.P."/>
            <person name="Hanson S.J."/>
            <person name="Klenk H.-P."/>
            <person name="LaButti K.M."/>
            <person name="Lapidus A."/>
            <person name="Lindquist E.A."/>
            <person name="Lipzen A.M."/>
            <person name="Meier-Kolthoff J.P."/>
            <person name="Ohm R.A."/>
            <person name="Otillar R.P."/>
            <person name="Pangilinan J.L."/>
            <person name="Peng Y."/>
            <person name="Rokas A."/>
            <person name="Rosa C.A."/>
            <person name="Scheuner C."/>
            <person name="Sibirny A.A."/>
            <person name="Slot J.C."/>
            <person name="Stielow J.B."/>
            <person name="Sun H."/>
            <person name="Kurtzman C.P."/>
            <person name="Blackwell M."/>
            <person name="Grigoriev I.V."/>
            <person name="Jeffries T.W."/>
        </authorList>
    </citation>
    <scope>NUCLEOTIDE SEQUENCE [LARGE SCALE GENOMIC DNA]</scope>
    <source>
        <strain evidence="3">ATCC 18201 / CBS 1600 / BCRC 20928 / JCM 3617 / NBRC 0987 / NRRL Y-1542</strain>
        <strain evidence="2">NRRL Y-1542</strain>
    </source>
</reference>
<dbReference type="EMBL" id="KV453957">
    <property type="protein sequence ID" value="ODV70635.1"/>
    <property type="molecule type" value="Genomic_DNA"/>
</dbReference>
<dbReference type="EMBL" id="KV453929">
    <property type="protein sequence ID" value="ODV74094.1"/>
    <property type="molecule type" value="Genomic_DNA"/>
</dbReference>
<dbReference type="GeneID" id="30989318"/>
<protein>
    <submittedName>
        <fullName evidence="2">Uncharacterized protein</fullName>
    </submittedName>
</protein>
<dbReference type="GeneID" id="30990460"/>
<dbReference type="RefSeq" id="XP_020067674.1">
    <property type="nucleotide sequence ID" value="XM_020216064.1"/>
</dbReference>
<keyword evidence="3" id="KW-1185">Reference proteome</keyword>
<evidence type="ECO:0000313" key="2">
    <source>
        <dbReference type="EMBL" id="ODV74094.1"/>
    </source>
</evidence>
<feature type="non-terminal residue" evidence="2">
    <location>
        <position position="50"/>
    </location>
</feature>
<dbReference type="Proteomes" id="UP000094389">
    <property type="component" value="Unassembled WGS sequence"/>
</dbReference>
<dbReference type="AlphaFoldDB" id="A0A1E4S3L4"/>
<organism evidence="2 3">
    <name type="scientific">Cyberlindnera jadinii (strain ATCC 18201 / CBS 1600 / BCRC 20928 / JCM 3617 / NBRC 0987 / NRRL Y-1542)</name>
    <name type="common">Torula yeast</name>
    <name type="synonym">Candida utilis</name>
    <dbReference type="NCBI Taxonomy" id="983966"/>
    <lineage>
        <taxon>Eukaryota</taxon>
        <taxon>Fungi</taxon>
        <taxon>Dikarya</taxon>
        <taxon>Ascomycota</taxon>
        <taxon>Saccharomycotina</taxon>
        <taxon>Saccharomycetes</taxon>
        <taxon>Phaffomycetales</taxon>
        <taxon>Phaffomycetaceae</taxon>
        <taxon>Cyberlindnera</taxon>
    </lineage>
</organism>
<name>A0A1E4S3L4_CYBJN</name>
<evidence type="ECO:0000313" key="1">
    <source>
        <dbReference type="EMBL" id="ODV70635.1"/>
    </source>
</evidence>
<evidence type="ECO:0000313" key="3">
    <source>
        <dbReference type="Proteomes" id="UP000094389"/>
    </source>
</evidence>